<feature type="region of interest" description="Disordered" evidence="1">
    <location>
        <begin position="1"/>
        <end position="20"/>
    </location>
</feature>
<protein>
    <submittedName>
        <fullName evidence="2">Uncharacterized protein</fullName>
    </submittedName>
</protein>
<evidence type="ECO:0000313" key="3">
    <source>
        <dbReference type="Proteomes" id="UP000474640"/>
    </source>
</evidence>
<gene>
    <name evidence="2" type="ORF">TWF970_004779</name>
</gene>
<dbReference type="AlphaFoldDB" id="A0A7C8VN35"/>
<dbReference type="Proteomes" id="UP000474640">
    <property type="component" value="Unassembled WGS sequence"/>
</dbReference>
<proteinExistence type="predicted"/>
<sequence length="123" mass="13735">MAINNGSQEDDMRESGKAEKHCIGHLSTSLTPTTSATQDQQYDGLLVKQRLKPWTSEFFNFSGKHPDANPVYLLDVGEQGIKDEGVFDYTPIILGNGGLFSDVTWIRGVTANLQTGRYFFFQK</sequence>
<reference evidence="2 3" key="1">
    <citation type="submission" date="2020-01" db="EMBL/GenBank/DDBJ databases">
        <authorList>
            <person name="Palmer J.M."/>
        </authorList>
    </citation>
    <scope>NUCLEOTIDE SEQUENCE [LARGE SCALE GENOMIC DNA]</scope>
    <source>
        <strain evidence="2 3">TWF970</strain>
    </source>
</reference>
<dbReference type="EMBL" id="JAABOJ010000026">
    <property type="protein sequence ID" value="KAF3277899.1"/>
    <property type="molecule type" value="Genomic_DNA"/>
</dbReference>
<name>A0A7C8VN35_ORBOL</name>
<evidence type="ECO:0000313" key="2">
    <source>
        <dbReference type="EMBL" id="KAF3277899.1"/>
    </source>
</evidence>
<comment type="caution">
    <text evidence="2">The sequence shown here is derived from an EMBL/GenBank/DDBJ whole genome shotgun (WGS) entry which is preliminary data.</text>
</comment>
<accession>A0A7C8VN35</accession>
<evidence type="ECO:0000256" key="1">
    <source>
        <dbReference type="SAM" id="MobiDB-lite"/>
    </source>
</evidence>
<dbReference type="OrthoDB" id="5392360at2759"/>
<organism evidence="2 3">
    <name type="scientific">Orbilia oligospora</name>
    <name type="common">Nematode-trapping fungus</name>
    <name type="synonym">Arthrobotrys oligospora</name>
    <dbReference type="NCBI Taxonomy" id="2813651"/>
    <lineage>
        <taxon>Eukaryota</taxon>
        <taxon>Fungi</taxon>
        <taxon>Dikarya</taxon>
        <taxon>Ascomycota</taxon>
        <taxon>Pezizomycotina</taxon>
        <taxon>Orbiliomycetes</taxon>
        <taxon>Orbiliales</taxon>
        <taxon>Orbiliaceae</taxon>
        <taxon>Orbilia</taxon>
    </lineage>
</organism>